<keyword evidence="2" id="KW-0472">Membrane</keyword>
<feature type="compositionally biased region" description="Pro residues" evidence="1">
    <location>
        <begin position="41"/>
        <end position="54"/>
    </location>
</feature>
<keyword evidence="3" id="KW-1185">Reference proteome</keyword>
<evidence type="ECO:0000256" key="2">
    <source>
        <dbReference type="SAM" id="Phobius"/>
    </source>
</evidence>
<sequence>MTDKNKSEWVSFEDINKTIDQNEDPLRLNDIPLEDTEPDPPKSQPTPPKIPPKPIAKIDVSSHEEKKVEKKPNIKNGLESEEKRKVFQNGKVVTSILPTNLSCAWIIPPTYDSAKVPKIFSDPQIRLPSDVYTKVMQAITDDLRFKSYSVLFSRILPLWILLSIGVLLLILFCSPDGGFIVMVFTFIWMIMLFIGIFFCIIIRKYMVIALRHCVKDANRILLPYNLIAGVQDRGQLSCHKVVILFIYFETSECVKDVERLIKIKNSHSLPQPIEMSETAVNFEAKELVFKYIQLYVKAYVKRRLLFPTRPSEGVSEYMPKHCTKSHCLCQFIESEHFNRPARLWYERLV</sequence>
<evidence type="ECO:0000256" key="1">
    <source>
        <dbReference type="SAM" id="MobiDB-lite"/>
    </source>
</evidence>
<feature type="compositionally biased region" description="Basic and acidic residues" evidence="1">
    <location>
        <begin position="60"/>
        <end position="75"/>
    </location>
</feature>
<feature type="region of interest" description="Disordered" evidence="1">
    <location>
        <begin position="1"/>
        <end position="75"/>
    </location>
</feature>
<reference evidence="4" key="1">
    <citation type="submission" date="2022-11" db="UniProtKB">
        <authorList>
            <consortium name="WormBaseParasite"/>
        </authorList>
    </citation>
    <scope>IDENTIFICATION</scope>
</reference>
<feature type="transmembrane region" description="Helical" evidence="2">
    <location>
        <begin position="151"/>
        <end position="172"/>
    </location>
</feature>
<evidence type="ECO:0000313" key="4">
    <source>
        <dbReference type="WBParaSite" id="ACRNAN_scaffold3478.g11002.t1"/>
    </source>
</evidence>
<dbReference type="PANTHER" id="PTHR31193:SF1">
    <property type="entry name" value="TRANSMEMBRANE PROTEIN 268"/>
    <property type="match status" value="1"/>
</dbReference>
<dbReference type="Proteomes" id="UP000887540">
    <property type="component" value="Unplaced"/>
</dbReference>
<evidence type="ECO:0000313" key="3">
    <source>
        <dbReference type="Proteomes" id="UP000887540"/>
    </source>
</evidence>
<dbReference type="WBParaSite" id="ACRNAN_scaffold3478.g11002.t1">
    <property type="protein sequence ID" value="ACRNAN_scaffold3478.g11002.t1"/>
    <property type="gene ID" value="ACRNAN_scaffold3478.g11002"/>
</dbReference>
<keyword evidence="2" id="KW-0812">Transmembrane</keyword>
<dbReference type="InterPro" id="IPR028054">
    <property type="entry name" value="DUF4481"/>
</dbReference>
<name>A0A914DQY0_9BILA</name>
<dbReference type="AlphaFoldDB" id="A0A914DQY0"/>
<proteinExistence type="predicted"/>
<keyword evidence="2" id="KW-1133">Transmembrane helix</keyword>
<accession>A0A914DQY0</accession>
<organism evidence="3 4">
    <name type="scientific">Acrobeloides nanus</name>
    <dbReference type="NCBI Taxonomy" id="290746"/>
    <lineage>
        <taxon>Eukaryota</taxon>
        <taxon>Metazoa</taxon>
        <taxon>Ecdysozoa</taxon>
        <taxon>Nematoda</taxon>
        <taxon>Chromadorea</taxon>
        <taxon>Rhabditida</taxon>
        <taxon>Tylenchina</taxon>
        <taxon>Cephalobomorpha</taxon>
        <taxon>Cephaloboidea</taxon>
        <taxon>Cephalobidae</taxon>
        <taxon>Acrobeloides</taxon>
    </lineage>
</organism>
<dbReference type="PANTHER" id="PTHR31193">
    <property type="entry name" value="TRANSMEMBRANE PROTEIN C9ORF91"/>
    <property type="match status" value="1"/>
</dbReference>
<protein>
    <submittedName>
        <fullName evidence="4">Uncharacterized protein</fullName>
    </submittedName>
</protein>
<feature type="transmembrane region" description="Helical" evidence="2">
    <location>
        <begin position="178"/>
        <end position="202"/>
    </location>
</feature>